<gene>
    <name evidence="2" type="ORF">AN672_18680</name>
</gene>
<evidence type="ECO:0000256" key="1">
    <source>
        <dbReference type="SAM" id="MobiDB-lite"/>
    </source>
</evidence>
<keyword evidence="2" id="KW-0378">Hydrolase</keyword>
<evidence type="ECO:0000313" key="3">
    <source>
        <dbReference type="Proteomes" id="UP000050520"/>
    </source>
</evidence>
<reference evidence="3" key="1">
    <citation type="submission" date="2015-09" db="EMBL/GenBank/DDBJ databases">
        <title>Prevalence of NDMs in South Africa.</title>
        <authorList>
            <person name="Osei Sekyere J."/>
            <person name="Govinden U."/>
            <person name="Essack S."/>
            <person name="Haldorsen B."/>
            <person name="Samuelsen O."/>
            <person name="Aasnaes B."/>
            <person name="Sundsfjord A."/>
        </authorList>
    </citation>
    <scope>NUCLEOTIDE SEQUENCE [LARGE SCALE GENOMIC DNA]</scope>
    <source>
        <strain evidence="3">ST62:944112508</strain>
    </source>
</reference>
<evidence type="ECO:0000313" key="2">
    <source>
        <dbReference type="EMBL" id="KPR53932.1"/>
    </source>
</evidence>
<dbReference type="Proteomes" id="UP000050520">
    <property type="component" value="Unassembled WGS sequence"/>
</dbReference>
<dbReference type="GO" id="GO:0016787">
    <property type="term" value="F:hydrolase activity"/>
    <property type="evidence" value="ECO:0007669"/>
    <property type="project" value="UniProtKB-KW"/>
</dbReference>
<accession>A0AA40NHV8</accession>
<organism evidence="2 3">
    <name type="scientific">Citrobacter freundii</name>
    <dbReference type="NCBI Taxonomy" id="546"/>
    <lineage>
        <taxon>Bacteria</taxon>
        <taxon>Pseudomonadati</taxon>
        <taxon>Pseudomonadota</taxon>
        <taxon>Gammaproteobacteria</taxon>
        <taxon>Enterobacterales</taxon>
        <taxon>Enterobacteriaceae</taxon>
        <taxon>Citrobacter</taxon>
        <taxon>Citrobacter freundii complex</taxon>
    </lineage>
</organism>
<dbReference type="EMBL" id="LJEB01000087">
    <property type="protein sequence ID" value="KPR53932.1"/>
    <property type="molecule type" value="Genomic_DNA"/>
</dbReference>
<dbReference type="AlphaFoldDB" id="A0AA40NHV8"/>
<comment type="caution">
    <text evidence="2">The sequence shown here is derived from an EMBL/GenBank/DDBJ whole genome shotgun (WGS) entry which is preliminary data.</text>
</comment>
<name>A0AA40NHV8_CITFR</name>
<reference evidence="2 3" key="2">
    <citation type="journal article" date="2017" name="PLoS ONE">
        <title>Genomic and phenotypic characterisation of fluoroquinolone resistance mechanisms in Enterobacteriaceae in Durban, South Africa.</title>
        <authorList>
            <person name="Osei Sekyere J."/>
            <person name="Amoako D.G."/>
        </authorList>
    </citation>
    <scope>NUCLEOTIDE SEQUENCE [LARGE SCALE GENOMIC DNA]</scope>
    <source>
        <strain evidence="2 3">ST62:944112508</strain>
    </source>
</reference>
<sequence length="438" mass="49135">MNLTEFEAAQYIRDGTLASPVKFSNMWLVNLRITGTGAAYRYGLKEFVWRDPNLYLNEEFLLRCNGLPVLWDHAEQAPMSEEEFKKRCVGSVMLPYIKGDEVWAIVRIYVKEVVDKIVNEETSTSPSVIFGGESGCTERSEGDSNFLIEGIPFLLDHIAVVTKDHGSLGVWDKDGVPEGIEVTNKGDIEMDKEELQSLLSKAVSDALGGVNNKLEAMSARMDSQEKWIKSRQDADEKAKQDAEEKEKAEAEEKAKQDAAEKERQDAEEAEAKKKAEEEKAKQDEAAAEEKAKQDAEEKAREDSAMTEARVRCDSAYSACGKRSPEPFSGEKSLDYRKRALIALQKYSPDNKDVNIRAVSDAAVLTVLEKAIYDDARKAIDDEMNNTQGHLNKRVRMDEAGRNITEYQGDPRVWLSAFQTQPRVMSKINTQGSLNNGRN</sequence>
<protein>
    <submittedName>
        <fullName evidence="2">NUDIX hydrolase</fullName>
    </submittedName>
</protein>
<proteinExistence type="predicted"/>
<feature type="region of interest" description="Disordered" evidence="1">
    <location>
        <begin position="225"/>
        <end position="308"/>
    </location>
</feature>
<dbReference type="RefSeq" id="WP_057064367.1">
    <property type="nucleotide sequence ID" value="NZ_JBIGRK010000001.1"/>
</dbReference>